<comment type="caution">
    <text evidence="2">The sequence shown here is derived from an EMBL/GenBank/DDBJ whole genome shotgun (WGS) entry which is preliminary data.</text>
</comment>
<reference evidence="3" key="1">
    <citation type="submission" date="2016-06" db="EMBL/GenBank/DDBJ databases">
        <title>Parallel loss of symbiosis genes in relatives of nitrogen-fixing non-legume Parasponia.</title>
        <authorList>
            <person name="Van Velzen R."/>
            <person name="Holmer R."/>
            <person name="Bu F."/>
            <person name="Rutten L."/>
            <person name="Van Zeijl A."/>
            <person name="Liu W."/>
            <person name="Santuari L."/>
            <person name="Cao Q."/>
            <person name="Sharma T."/>
            <person name="Shen D."/>
            <person name="Roswanjaya Y."/>
            <person name="Wardhani T."/>
            <person name="Kalhor M.S."/>
            <person name="Jansen J."/>
            <person name="Van den Hoogen J."/>
            <person name="Gungor B."/>
            <person name="Hartog M."/>
            <person name="Hontelez J."/>
            <person name="Verver J."/>
            <person name="Yang W.-C."/>
            <person name="Schijlen E."/>
            <person name="Repin R."/>
            <person name="Schilthuizen M."/>
            <person name="Schranz E."/>
            <person name="Heidstra R."/>
            <person name="Miyata K."/>
            <person name="Fedorova E."/>
            <person name="Kohlen W."/>
            <person name="Bisseling T."/>
            <person name="Smit S."/>
            <person name="Geurts R."/>
        </authorList>
    </citation>
    <scope>NUCLEOTIDE SEQUENCE [LARGE SCALE GENOMIC DNA]</scope>
    <source>
        <strain evidence="3">cv. RG33-2</strain>
    </source>
</reference>
<evidence type="ECO:0000256" key="1">
    <source>
        <dbReference type="SAM" id="MobiDB-lite"/>
    </source>
</evidence>
<sequence length="87" mass="9458">MSKPVSGSNNQLHPRNSKYLLPLIPLSLPLSPPKLFPLKNSARNSGPLSSPPLFPLSLLLSPPKSRLSKKSTRTSPSFAVDPLYRSP</sequence>
<gene>
    <name evidence="2" type="ORF">TorRG33x02_232370</name>
</gene>
<protein>
    <submittedName>
        <fullName evidence="2">Uncharacterized protein</fullName>
    </submittedName>
</protein>
<dbReference type="Proteomes" id="UP000237000">
    <property type="component" value="Unassembled WGS sequence"/>
</dbReference>
<organism evidence="2 3">
    <name type="scientific">Trema orientale</name>
    <name type="common">Charcoal tree</name>
    <name type="synonym">Celtis orientalis</name>
    <dbReference type="NCBI Taxonomy" id="63057"/>
    <lineage>
        <taxon>Eukaryota</taxon>
        <taxon>Viridiplantae</taxon>
        <taxon>Streptophyta</taxon>
        <taxon>Embryophyta</taxon>
        <taxon>Tracheophyta</taxon>
        <taxon>Spermatophyta</taxon>
        <taxon>Magnoliopsida</taxon>
        <taxon>eudicotyledons</taxon>
        <taxon>Gunneridae</taxon>
        <taxon>Pentapetalae</taxon>
        <taxon>rosids</taxon>
        <taxon>fabids</taxon>
        <taxon>Rosales</taxon>
        <taxon>Cannabaceae</taxon>
        <taxon>Trema</taxon>
    </lineage>
</organism>
<dbReference type="AlphaFoldDB" id="A0A2P5E627"/>
<name>A0A2P5E627_TREOI</name>
<dbReference type="EMBL" id="JXTC01000227">
    <property type="protein sequence ID" value="PON81007.1"/>
    <property type="molecule type" value="Genomic_DNA"/>
</dbReference>
<proteinExistence type="predicted"/>
<evidence type="ECO:0000313" key="3">
    <source>
        <dbReference type="Proteomes" id="UP000237000"/>
    </source>
</evidence>
<feature type="region of interest" description="Disordered" evidence="1">
    <location>
        <begin position="64"/>
        <end position="87"/>
    </location>
</feature>
<keyword evidence="3" id="KW-1185">Reference proteome</keyword>
<dbReference type="InParanoid" id="A0A2P5E627"/>
<evidence type="ECO:0000313" key="2">
    <source>
        <dbReference type="EMBL" id="PON81007.1"/>
    </source>
</evidence>
<accession>A0A2P5E627</accession>